<protein>
    <submittedName>
        <fullName evidence="2">Sjoegren syndrome nuclear autoantigen 1-like protein</fullName>
    </submittedName>
</protein>
<dbReference type="Proteomes" id="UP000018936">
    <property type="component" value="Unassembled WGS sequence"/>
</dbReference>
<organism evidence="2 3">
    <name type="scientific">Ophiophagus hannah</name>
    <name type="common">King cobra</name>
    <name type="synonym">Naja hannah</name>
    <dbReference type="NCBI Taxonomy" id="8665"/>
    <lineage>
        <taxon>Eukaryota</taxon>
        <taxon>Metazoa</taxon>
        <taxon>Chordata</taxon>
        <taxon>Craniata</taxon>
        <taxon>Vertebrata</taxon>
        <taxon>Euteleostomi</taxon>
        <taxon>Lepidosauria</taxon>
        <taxon>Squamata</taxon>
        <taxon>Bifurcata</taxon>
        <taxon>Unidentata</taxon>
        <taxon>Episquamata</taxon>
        <taxon>Toxicofera</taxon>
        <taxon>Serpentes</taxon>
        <taxon>Colubroidea</taxon>
        <taxon>Elapidae</taxon>
        <taxon>Elapinae</taxon>
        <taxon>Ophiophagus</taxon>
    </lineage>
</organism>
<dbReference type="EMBL" id="AZIM01001872">
    <property type="protein sequence ID" value="ETE65482.1"/>
    <property type="molecule type" value="Genomic_DNA"/>
</dbReference>
<keyword evidence="1" id="KW-0175">Coiled coil</keyword>
<dbReference type="InterPro" id="IPR033362">
    <property type="entry name" value="SSNA1_fam"/>
</dbReference>
<dbReference type="PANTHER" id="PTHR28661">
    <property type="entry name" value="SJOEGREN SYNDROME NUCLEAR AUTOANTIGEN 1"/>
    <property type="match status" value="1"/>
</dbReference>
<dbReference type="GO" id="GO:0030424">
    <property type="term" value="C:axon"/>
    <property type="evidence" value="ECO:0007669"/>
    <property type="project" value="TreeGrafter"/>
</dbReference>
<accession>V8NVC5</accession>
<dbReference type="GO" id="GO:0048675">
    <property type="term" value="P:axon extension"/>
    <property type="evidence" value="ECO:0007669"/>
    <property type="project" value="TreeGrafter"/>
</dbReference>
<name>V8NVC5_OPHHA</name>
<comment type="caution">
    <text evidence="2">The sequence shown here is derived from an EMBL/GenBank/DDBJ whole genome shotgun (WGS) entry which is preliminary data.</text>
</comment>
<gene>
    <name evidence="2" type="primary">SSNA1</name>
    <name evidence="2" type="ORF">L345_08744</name>
</gene>
<evidence type="ECO:0000256" key="1">
    <source>
        <dbReference type="SAM" id="Coils"/>
    </source>
</evidence>
<dbReference type="PANTHER" id="PTHR28661:SF1">
    <property type="entry name" value="MICROTUBULE NUCLEATION FACTOR SSNA1"/>
    <property type="match status" value="1"/>
</dbReference>
<dbReference type="GO" id="GO:0036064">
    <property type="term" value="C:ciliary basal body"/>
    <property type="evidence" value="ECO:0007669"/>
    <property type="project" value="TreeGrafter"/>
</dbReference>
<evidence type="ECO:0000313" key="3">
    <source>
        <dbReference type="Proteomes" id="UP000018936"/>
    </source>
</evidence>
<dbReference type="AlphaFoldDB" id="V8NVC5"/>
<feature type="non-terminal residue" evidence="2">
    <location>
        <position position="1"/>
    </location>
</feature>
<dbReference type="OrthoDB" id="295355at2759"/>
<evidence type="ECO:0000313" key="2">
    <source>
        <dbReference type="EMBL" id="ETE65482.1"/>
    </source>
</evidence>
<sequence length="105" mass="11818">MLKVVSIIQQGVALQSYNNKLVKCIEELCTKREELSWQIQQEEKEKGKLQGDLCVLTEHLAYINETLAHKMASCSDSQMMLNVLKKEAGNLAKAPESKSLPAKDR</sequence>
<dbReference type="GO" id="GO:0005813">
    <property type="term" value="C:centrosome"/>
    <property type="evidence" value="ECO:0007669"/>
    <property type="project" value="TreeGrafter"/>
</dbReference>
<keyword evidence="3" id="KW-1185">Reference proteome</keyword>
<feature type="coiled-coil region" evidence="1">
    <location>
        <begin position="25"/>
        <end position="52"/>
    </location>
</feature>
<proteinExistence type="predicted"/>
<reference evidence="2 3" key="1">
    <citation type="journal article" date="2013" name="Proc. Natl. Acad. Sci. U.S.A.">
        <title>The king cobra genome reveals dynamic gene evolution and adaptation in the snake venom system.</title>
        <authorList>
            <person name="Vonk F.J."/>
            <person name="Casewell N.R."/>
            <person name="Henkel C.V."/>
            <person name="Heimberg A.M."/>
            <person name="Jansen H.J."/>
            <person name="McCleary R.J."/>
            <person name="Kerkkamp H.M."/>
            <person name="Vos R.A."/>
            <person name="Guerreiro I."/>
            <person name="Calvete J.J."/>
            <person name="Wuster W."/>
            <person name="Woods A.E."/>
            <person name="Logan J.M."/>
            <person name="Harrison R.A."/>
            <person name="Castoe T.A."/>
            <person name="de Koning A.P."/>
            <person name="Pollock D.D."/>
            <person name="Yandell M."/>
            <person name="Calderon D."/>
            <person name="Renjifo C."/>
            <person name="Currier R.B."/>
            <person name="Salgado D."/>
            <person name="Pla D."/>
            <person name="Sanz L."/>
            <person name="Hyder A.S."/>
            <person name="Ribeiro J.M."/>
            <person name="Arntzen J.W."/>
            <person name="van den Thillart G.E."/>
            <person name="Boetzer M."/>
            <person name="Pirovano W."/>
            <person name="Dirks R.P."/>
            <person name="Spaink H.P."/>
            <person name="Duboule D."/>
            <person name="McGlinn E."/>
            <person name="Kini R.M."/>
            <person name="Richardson M.K."/>
        </authorList>
    </citation>
    <scope>NUCLEOTIDE SEQUENCE</scope>
    <source>
        <tissue evidence="2">Blood</tissue>
    </source>
</reference>